<organism evidence="7 8">
    <name type="scientific">Fodinicola feengrottensis</name>
    <dbReference type="NCBI Taxonomy" id="435914"/>
    <lineage>
        <taxon>Bacteria</taxon>
        <taxon>Bacillati</taxon>
        <taxon>Actinomycetota</taxon>
        <taxon>Actinomycetes</taxon>
        <taxon>Mycobacteriales</taxon>
        <taxon>Fodinicola</taxon>
    </lineage>
</organism>
<dbReference type="Proteomes" id="UP001500618">
    <property type="component" value="Unassembled WGS sequence"/>
</dbReference>
<keyword evidence="8" id="KW-1185">Reference proteome</keyword>
<dbReference type="RefSeq" id="WP_344306224.1">
    <property type="nucleotide sequence ID" value="NZ_BAAANY010000001.1"/>
</dbReference>
<name>A0ABN2FR99_9ACTN</name>
<dbReference type="Pfam" id="PF00067">
    <property type="entry name" value="p450"/>
    <property type="match status" value="1"/>
</dbReference>
<keyword evidence="3" id="KW-0479">Metal-binding</keyword>
<dbReference type="SUPFAM" id="SSF48264">
    <property type="entry name" value="Cytochrome P450"/>
    <property type="match status" value="1"/>
</dbReference>
<evidence type="ECO:0000256" key="6">
    <source>
        <dbReference type="ARBA" id="ARBA00023033"/>
    </source>
</evidence>
<dbReference type="PRINTS" id="PR00465">
    <property type="entry name" value="EP450IV"/>
</dbReference>
<dbReference type="InterPro" id="IPR036396">
    <property type="entry name" value="Cyt_P450_sf"/>
</dbReference>
<comment type="caution">
    <text evidence="7">The sequence shown here is derived from an EMBL/GenBank/DDBJ whole genome shotgun (WGS) entry which is preliminary data.</text>
</comment>
<comment type="similarity">
    <text evidence="1">Belongs to the cytochrome P450 family.</text>
</comment>
<gene>
    <name evidence="7" type="ORF">GCM10009765_01930</name>
</gene>
<dbReference type="InterPro" id="IPR001128">
    <property type="entry name" value="Cyt_P450"/>
</dbReference>
<evidence type="ECO:0000256" key="1">
    <source>
        <dbReference type="ARBA" id="ARBA00010617"/>
    </source>
</evidence>
<keyword evidence="5" id="KW-0408">Iron</keyword>
<dbReference type="InterPro" id="IPR002403">
    <property type="entry name" value="Cyt_P450_E_grp-IV"/>
</dbReference>
<dbReference type="PANTHER" id="PTHR24291:SF50">
    <property type="entry name" value="BIFUNCTIONAL ALBAFLAVENONE MONOOXYGENASE_TERPENE SYNTHASE"/>
    <property type="match status" value="1"/>
</dbReference>
<evidence type="ECO:0000256" key="3">
    <source>
        <dbReference type="ARBA" id="ARBA00022723"/>
    </source>
</evidence>
<evidence type="ECO:0000256" key="5">
    <source>
        <dbReference type="ARBA" id="ARBA00023004"/>
    </source>
</evidence>
<keyword evidence="2" id="KW-0349">Heme</keyword>
<evidence type="ECO:0000256" key="2">
    <source>
        <dbReference type="ARBA" id="ARBA00022617"/>
    </source>
</evidence>
<protein>
    <submittedName>
        <fullName evidence="7">Cytochrome P450</fullName>
    </submittedName>
</protein>
<keyword evidence="4" id="KW-0560">Oxidoreductase</keyword>
<dbReference type="PANTHER" id="PTHR24291">
    <property type="entry name" value="CYTOCHROME P450 FAMILY 4"/>
    <property type="match status" value="1"/>
</dbReference>
<evidence type="ECO:0000256" key="4">
    <source>
        <dbReference type="ARBA" id="ARBA00023002"/>
    </source>
</evidence>
<proteinExistence type="inferred from homology"/>
<dbReference type="InterPro" id="IPR050196">
    <property type="entry name" value="Cytochrome_P450_Monoox"/>
</dbReference>
<dbReference type="EMBL" id="BAAANY010000001">
    <property type="protein sequence ID" value="GAA1656248.1"/>
    <property type="molecule type" value="Genomic_DNA"/>
</dbReference>
<dbReference type="Gene3D" id="1.10.630.10">
    <property type="entry name" value="Cytochrome P450"/>
    <property type="match status" value="1"/>
</dbReference>
<keyword evidence="6" id="KW-0503">Monooxygenase</keyword>
<dbReference type="PRINTS" id="PR00385">
    <property type="entry name" value="P450"/>
</dbReference>
<sequence>MPSSQEIPVAPGRLPLLGHLPALVRRPLPFVRSLRQFGDVSTVYLGTTPAYLVHNTDLIRRVLVADAGHFDKGVQYEKLATLLGNSLATTSGTAHRDRRRLMQPAFHRERVAQHEVTMREATLELTKQWRPGDVIAIDDAMRALALTIVARALCSADLGSDAVTTIQQDLPAVLRGVAWRVLLSNRTLESLPLPANRRFTAANNRLRSVVYQVVQRYRAAGVDNGDLLSLLLNARDPETGQALDDNQVRDEVVNILFAGTETTGNAMAWLWHALGAHPDAERQVQAGDSAFVDRVARETLRLYPPPWLVSRRVREPLQLGAYELPAGSQVLFSPYAVQRDPASYADADRFDPDRWLPERAAQAPRHAFLSFGAGPQNCVGEGFATLEMATVTSTIAAQWRLVPVGDTKEKASATLLPSRLQMRVERRA</sequence>
<evidence type="ECO:0000313" key="8">
    <source>
        <dbReference type="Proteomes" id="UP001500618"/>
    </source>
</evidence>
<accession>A0ABN2FR99</accession>
<evidence type="ECO:0000313" key="7">
    <source>
        <dbReference type="EMBL" id="GAA1656248.1"/>
    </source>
</evidence>
<reference evidence="7 8" key="1">
    <citation type="journal article" date="2019" name="Int. J. Syst. Evol. Microbiol.">
        <title>The Global Catalogue of Microorganisms (GCM) 10K type strain sequencing project: providing services to taxonomists for standard genome sequencing and annotation.</title>
        <authorList>
            <consortium name="The Broad Institute Genomics Platform"/>
            <consortium name="The Broad Institute Genome Sequencing Center for Infectious Disease"/>
            <person name="Wu L."/>
            <person name="Ma J."/>
        </authorList>
    </citation>
    <scope>NUCLEOTIDE SEQUENCE [LARGE SCALE GENOMIC DNA]</scope>
    <source>
        <strain evidence="7 8">JCM 14718</strain>
    </source>
</reference>